<keyword evidence="3" id="KW-0269">Exonuclease</keyword>
<sequence length="425" mass="48625">MGSFSFLHAADLHLDSPFKGLRQSTPRLREELIRASFRAWDRLVQEAVERRVDFVLLSGDLTDHAGRSVRAHVRLSQGFRRLQEHGIAVYAVRGNHDPEDGEWSGVEWPDNVHFFPSREVTRHTALTRAGRLPVHVYGISYPERTVTDNLAKLFPKPEAGVYNIAVLHANVDGREGHEPYSPCSKEELIGKGYDYWALGHIHVPQVLHERPYVVYSGNLLGRHMKEQGERGCYYIEVDDAGESKLEFISLADIQFIRIDVDISDVEEPVELHDRLLAALDERIDASGSASFIYRIRFIGSGKLHSYLQDAEQIGEWLSDLSESYTSIHSDRSGSVWMESWEDATLPDIDLSVLEQDNPFIQQLLQLEARFDDSLTEVWMEELLQPVMSNRKTARYVPAQHAEDQRKLLEQAKLLAVRLLTEREEM</sequence>
<keyword evidence="3" id="KW-0540">Nuclease</keyword>
<keyword evidence="1" id="KW-0378">Hydrolase</keyword>
<dbReference type="InterPro" id="IPR050535">
    <property type="entry name" value="DNA_Repair-Maintenance_Comp"/>
</dbReference>
<gene>
    <name evidence="3" type="ORF">ACFPXP_18195</name>
</gene>
<proteinExistence type="predicted"/>
<dbReference type="EMBL" id="JBHSQV010000179">
    <property type="protein sequence ID" value="MFC5988338.1"/>
    <property type="molecule type" value="Genomic_DNA"/>
</dbReference>
<dbReference type="GO" id="GO:0004527">
    <property type="term" value="F:exonuclease activity"/>
    <property type="evidence" value="ECO:0007669"/>
    <property type="project" value="UniProtKB-KW"/>
</dbReference>
<dbReference type="InterPro" id="IPR029052">
    <property type="entry name" value="Metallo-depent_PP-like"/>
</dbReference>
<keyword evidence="4" id="KW-1185">Reference proteome</keyword>
<evidence type="ECO:0000313" key="3">
    <source>
        <dbReference type="EMBL" id="MFC5988338.1"/>
    </source>
</evidence>
<feature type="domain" description="Calcineurin-like phosphoesterase" evidence="2">
    <location>
        <begin position="5"/>
        <end position="204"/>
    </location>
</feature>
<reference evidence="4" key="1">
    <citation type="journal article" date="2019" name="Int. J. Syst. Evol. Microbiol.">
        <title>The Global Catalogue of Microorganisms (GCM) 10K type strain sequencing project: providing services to taxonomists for standard genome sequencing and annotation.</title>
        <authorList>
            <consortium name="The Broad Institute Genomics Platform"/>
            <consortium name="The Broad Institute Genome Sequencing Center for Infectious Disease"/>
            <person name="Wu L."/>
            <person name="Ma J."/>
        </authorList>
    </citation>
    <scope>NUCLEOTIDE SEQUENCE [LARGE SCALE GENOMIC DNA]</scope>
    <source>
        <strain evidence="4">CCM 8749</strain>
    </source>
</reference>
<name>A0ABW1IT84_9BACL</name>
<evidence type="ECO:0000256" key="1">
    <source>
        <dbReference type="ARBA" id="ARBA00022801"/>
    </source>
</evidence>
<evidence type="ECO:0000259" key="2">
    <source>
        <dbReference type="Pfam" id="PF00149"/>
    </source>
</evidence>
<organism evidence="3 4">
    <name type="scientific">Marinicrinis lubricantis</name>
    <dbReference type="NCBI Taxonomy" id="2086470"/>
    <lineage>
        <taxon>Bacteria</taxon>
        <taxon>Bacillati</taxon>
        <taxon>Bacillota</taxon>
        <taxon>Bacilli</taxon>
        <taxon>Bacillales</taxon>
        <taxon>Paenibacillaceae</taxon>
    </lineage>
</organism>
<evidence type="ECO:0000313" key="4">
    <source>
        <dbReference type="Proteomes" id="UP001596250"/>
    </source>
</evidence>
<dbReference type="Pfam" id="PF00149">
    <property type="entry name" value="Metallophos"/>
    <property type="match status" value="1"/>
</dbReference>
<dbReference type="InterPro" id="IPR004843">
    <property type="entry name" value="Calcineurin-like_PHP"/>
</dbReference>
<comment type="caution">
    <text evidence="3">The sequence shown here is derived from an EMBL/GenBank/DDBJ whole genome shotgun (WGS) entry which is preliminary data.</text>
</comment>
<dbReference type="InterPro" id="IPR014576">
    <property type="entry name" value="Pesterase_YhaO"/>
</dbReference>
<dbReference type="PANTHER" id="PTHR30337">
    <property type="entry name" value="COMPONENT OF ATP-DEPENDENT DSDNA EXONUCLEASE"/>
    <property type="match status" value="1"/>
</dbReference>
<dbReference type="Gene3D" id="3.60.21.10">
    <property type="match status" value="1"/>
</dbReference>
<dbReference type="PIRSF" id="PIRSF033091">
    <property type="entry name" value="Pesterase_YhaO"/>
    <property type="match status" value="1"/>
</dbReference>
<dbReference type="InterPro" id="IPR041796">
    <property type="entry name" value="Mre11_N"/>
</dbReference>
<dbReference type="SUPFAM" id="SSF56300">
    <property type="entry name" value="Metallo-dependent phosphatases"/>
    <property type="match status" value="1"/>
</dbReference>
<dbReference type="Proteomes" id="UP001596250">
    <property type="component" value="Unassembled WGS sequence"/>
</dbReference>
<dbReference type="CDD" id="cd00840">
    <property type="entry name" value="MPP_Mre11_N"/>
    <property type="match status" value="1"/>
</dbReference>
<accession>A0ABW1IT84</accession>
<dbReference type="RefSeq" id="WP_379895798.1">
    <property type="nucleotide sequence ID" value="NZ_CBCSCT010000015.1"/>
</dbReference>
<protein>
    <submittedName>
        <fullName evidence="3">Exonuclease SbcCD subunit D</fullName>
    </submittedName>
</protein>
<dbReference type="PANTHER" id="PTHR30337:SF7">
    <property type="entry name" value="PHOSPHOESTERASE"/>
    <property type="match status" value="1"/>
</dbReference>